<proteinExistence type="predicted"/>
<gene>
    <name evidence="1" type="ORF">RF55_10947</name>
</gene>
<sequence>MKKKQYLQVNSNEKSEGYFLLKTPEEMRKDSFTSKSIALSNTYKESNILISTAEDDSLMLMTSSAMLYIKEIIVSKSEFPSQLENGGEAMNERLTSSMIQYTEENLMSDPEFLQLEKENGGEEATNKEDFLKIDNEKILEIDNRDILNIDNKLEKMHETEEQFLKAKLLSETQSPN</sequence>
<keyword evidence="2" id="KW-1185">Reference proteome</keyword>
<dbReference type="PaxDb" id="67767-A0A0J7N9T1"/>
<organism evidence="1 2">
    <name type="scientific">Lasius niger</name>
    <name type="common">Black garden ant</name>
    <dbReference type="NCBI Taxonomy" id="67767"/>
    <lineage>
        <taxon>Eukaryota</taxon>
        <taxon>Metazoa</taxon>
        <taxon>Ecdysozoa</taxon>
        <taxon>Arthropoda</taxon>
        <taxon>Hexapoda</taxon>
        <taxon>Insecta</taxon>
        <taxon>Pterygota</taxon>
        <taxon>Neoptera</taxon>
        <taxon>Endopterygota</taxon>
        <taxon>Hymenoptera</taxon>
        <taxon>Apocrita</taxon>
        <taxon>Aculeata</taxon>
        <taxon>Formicoidea</taxon>
        <taxon>Formicidae</taxon>
        <taxon>Formicinae</taxon>
        <taxon>Lasius</taxon>
        <taxon>Lasius</taxon>
    </lineage>
</organism>
<name>A0A0J7N9T1_LASNI</name>
<comment type="caution">
    <text evidence="1">The sequence shown here is derived from an EMBL/GenBank/DDBJ whole genome shotgun (WGS) entry which is preliminary data.</text>
</comment>
<evidence type="ECO:0000313" key="2">
    <source>
        <dbReference type="Proteomes" id="UP000036403"/>
    </source>
</evidence>
<evidence type="ECO:0000313" key="1">
    <source>
        <dbReference type="EMBL" id="KMQ89430.1"/>
    </source>
</evidence>
<reference evidence="1 2" key="1">
    <citation type="submission" date="2015-04" db="EMBL/GenBank/DDBJ databases">
        <title>Lasius niger genome sequencing.</title>
        <authorList>
            <person name="Konorov E.A."/>
            <person name="Nikitin M.A."/>
            <person name="Kirill M.V."/>
            <person name="Chang P."/>
        </authorList>
    </citation>
    <scope>NUCLEOTIDE SEQUENCE [LARGE SCALE GENOMIC DNA]</scope>
    <source>
        <tissue evidence="1">Whole</tissue>
    </source>
</reference>
<dbReference type="Proteomes" id="UP000036403">
    <property type="component" value="Unassembled WGS sequence"/>
</dbReference>
<dbReference type="EMBL" id="LBMM01007778">
    <property type="protein sequence ID" value="KMQ89430.1"/>
    <property type="molecule type" value="Genomic_DNA"/>
</dbReference>
<dbReference type="AlphaFoldDB" id="A0A0J7N9T1"/>
<accession>A0A0J7N9T1</accession>
<protein>
    <submittedName>
        <fullName evidence="1">Uncharacterized protein</fullName>
    </submittedName>
</protein>